<comment type="subcellular location">
    <subcellularLocation>
        <location evidence="1">Cell membrane</location>
        <topology evidence="1">Multi-pass membrane protein</topology>
    </subcellularLocation>
</comment>
<dbReference type="AlphaFoldDB" id="A0A939EC39"/>
<dbReference type="EMBL" id="JAEKJZ010000001">
    <property type="protein sequence ID" value="MBN9670591.1"/>
    <property type="molecule type" value="Genomic_DNA"/>
</dbReference>
<feature type="transmembrane region" description="Helical" evidence="8">
    <location>
        <begin position="163"/>
        <end position="184"/>
    </location>
</feature>
<proteinExistence type="inferred from homology"/>
<feature type="transmembrane region" description="Helical" evidence="8">
    <location>
        <begin position="289"/>
        <end position="309"/>
    </location>
</feature>
<dbReference type="GO" id="GO:0005886">
    <property type="term" value="C:plasma membrane"/>
    <property type="evidence" value="ECO:0007669"/>
    <property type="project" value="UniProtKB-SubCell"/>
</dbReference>
<keyword evidence="4" id="KW-1003">Cell membrane</keyword>
<feature type="transmembrane region" description="Helical" evidence="8">
    <location>
        <begin position="230"/>
        <end position="251"/>
    </location>
</feature>
<protein>
    <submittedName>
        <fullName evidence="9">AEC family transporter</fullName>
    </submittedName>
</protein>
<dbReference type="Gene3D" id="1.20.1530.20">
    <property type="match status" value="1"/>
</dbReference>
<dbReference type="InterPro" id="IPR038770">
    <property type="entry name" value="Na+/solute_symporter_sf"/>
</dbReference>
<keyword evidence="5 8" id="KW-0812">Transmembrane</keyword>
<sequence>MQNVISLALPFFGLILLGFGAGKLRDLPESGLSWMNFFVIYLALPALFFRLLSETPFEELANVSFITATTFTTYIVFAIAFCIGVVATRGNIGESTILGIAGAYSNVGYMGPGLTLSVLGEQATVPTALILAFDNALMFILAPLLMALAGTEHETIAGTLKKIVIKIFTHPFIVATIAGVLAAAVEFRPPQAIDTLLRYLSSAAAPCALFAMGVNIALRPIGRIPVELPVVLSVKLLLHPILIFLLLSWLGGFDSNWVATAVLMACLPPATNVFVIAQQYGVYVQRASSFVMIGTAISIVTVTAFIWALTSGVLFDTPLQGG</sequence>
<keyword evidence="7 8" id="KW-0472">Membrane</keyword>
<keyword evidence="3" id="KW-0813">Transport</keyword>
<evidence type="ECO:0000256" key="5">
    <source>
        <dbReference type="ARBA" id="ARBA00022692"/>
    </source>
</evidence>
<comment type="similarity">
    <text evidence="2">Belongs to the auxin efflux carrier (TC 2.A.69) family.</text>
</comment>
<name>A0A939EC39_9HYPH</name>
<evidence type="ECO:0000256" key="7">
    <source>
        <dbReference type="ARBA" id="ARBA00023136"/>
    </source>
</evidence>
<reference evidence="9" key="1">
    <citation type="submission" date="2020-12" db="EMBL/GenBank/DDBJ databases">
        <title>Oil enriched cultivation method for isolating marine PHA-producing bacteria.</title>
        <authorList>
            <person name="Zheng W."/>
            <person name="Yu S."/>
            <person name="Huang Y."/>
        </authorList>
    </citation>
    <scope>NUCLEOTIDE SEQUENCE</scope>
    <source>
        <strain evidence="9">SY-2-12</strain>
    </source>
</reference>
<evidence type="ECO:0000256" key="3">
    <source>
        <dbReference type="ARBA" id="ARBA00022448"/>
    </source>
</evidence>
<gene>
    <name evidence="9" type="ORF">JF539_09605</name>
</gene>
<feature type="transmembrane region" description="Helical" evidence="8">
    <location>
        <begin position="32"/>
        <end position="52"/>
    </location>
</feature>
<dbReference type="Proteomes" id="UP000664096">
    <property type="component" value="Unassembled WGS sequence"/>
</dbReference>
<dbReference type="PANTHER" id="PTHR36838:SF3">
    <property type="entry name" value="TRANSPORTER AUXIN EFFLUX CARRIER EC FAMILY"/>
    <property type="match status" value="1"/>
</dbReference>
<keyword evidence="6 8" id="KW-1133">Transmembrane helix</keyword>
<evidence type="ECO:0000313" key="9">
    <source>
        <dbReference type="EMBL" id="MBN9670591.1"/>
    </source>
</evidence>
<evidence type="ECO:0000256" key="4">
    <source>
        <dbReference type="ARBA" id="ARBA00022475"/>
    </source>
</evidence>
<feature type="transmembrane region" description="Helical" evidence="8">
    <location>
        <begin position="64"/>
        <end position="87"/>
    </location>
</feature>
<dbReference type="PANTHER" id="PTHR36838">
    <property type="entry name" value="AUXIN EFFLUX CARRIER FAMILY PROTEIN"/>
    <property type="match status" value="1"/>
</dbReference>
<feature type="transmembrane region" description="Helical" evidence="8">
    <location>
        <begin position="128"/>
        <end position="151"/>
    </location>
</feature>
<dbReference type="GO" id="GO:0055085">
    <property type="term" value="P:transmembrane transport"/>
    <property type="evidence" value="ECO:0007669"/>
    <property type="project" value="InterPro"/>
</dbReference>
<evidence type="ECO:0000256" key="6">
    <source>
        <dbReference type="ARBA" id="ARBA00022989"/>
    </source>
</evidence>
<dbReference type="InterPro" id="IPR004776">
    <property type="entry name" value="Mem_transp_PIN-like"/>
</dbReference>
<comment type="caution">
    <text evidence="9">The sequence shown here is derived from an EMBL/GenBank/DDBJ whole genome shotgun (WGS) entry which is preliminary data.</text>
</comment>
<dbReference type="Pfam" id="PF03547">
    <property type="entry name" value="Mem_trans"/>
    <property type="match status" value="1"/>
</dbReference>
<organism evidence="9 10">
    <name type="scientific">Roseibium aggregatum</name>
    <dbReference type="NCBI Taxonomy" id="187304"/>
    <lineage>
        <taxon>Bacteria</taxon>
        <taxon>Pseudomonadati</taxon>
        <taxon>Pseudomonadota</taxon>
        <taxon>Alphaproteobacteria</taxon>
        <taxon>Hyphomicrobiales</taxon>
        <taxon>Stappiaceae</taxon>
        <taxon>Roseibium</taxon>
    </lineage>
</organism>
<feature type="transmembrane region" description="Helical" evidence="8">
    <location>
        <begin position="257"/>
        <end position="277"/>
    </location>
</feature>
<evidence type="ECO:0000256" key="1">
    <source>
        <dbReference type="ARBA" id="ARBA00004651"/>
    </source>
</evidence>
<feature type="transmembrane region" description="Helical" evidence="8">
    <location>
        <begin position="196"/>
        <end position="218"/>
    </location>
</feature>
<dbReference type="RefSeq" id="WP_207140065.1">
    <property type="nucleotide sequence ID" value="NZ_JAEKJZ010000001.1"/>
</dbReference>
<accession>A0A939EC39</accession>
<evidence type="ECO:0000256" key="2">
    <source>
        <dbReference type="ARBA" id="ARBA00010145"/>
    </source>
</evidence>
<evidence type="ECO:0000313" key="10">
    <source>
        <dbReference type="Proteomes" id="UP000664096"/>
    </source>
</evidence>
<evidence type="ECO:0000256" key="8">
    <source>
        <dbReference type="SAM" id="Phobius"/>
    </source>
</evidence>